<sequence>METLTKHYGKVCGMRNEGDWTIAMEATNMLDQQKCCHPAWTKPDWTSIWLGAEDIDYMDEFLFLSTWRDSFLCPLTQPSLEIRSPPSATSNEP</sequence>
<evidence type="ECO:0000313" key="1">
    <source>
        <dbReference type="EMBL" id="EFW23402.1"/>
    </source>
</evidence>
<dbReference type="AlphaFoldDB" id="E9CSD2"/>
<evidence type="ECO:0000313" key="2">
    <source>
        <dbReference type="Proteomes" id="UP000002497"/>
    </source>
</evidence>
<reference evidence="2" key="2">
    <citation type="submission" date="2010-03" db="EMBL/GenBank/DDBJ databases">
        <title>The genome sequence of Coccidioides posadasii strain Silveira.</title>
        <authorList>
            <consortium name="The Broad Institute Genome Sequencing Center for Infectious Disease"/>
            <person name="Neafsey D."/>
            <person name="Orbach M."/>
            <person name="Henn M.R."/>
            <person name="Cole G.T."/>
            <person name="Galgiani J."/>
            <person name="Gardner M.J."/>
            <person name="Kirkland T.N."/>
            <person name="Taylor J.W."/>
            <person name="Young S.K."/>
            <person name="Zeng Q."/>
            <person name="Koehrsen M."/>
            <person name="Alvarado L."/>
            <person name="Berlin A."/>
            <person name="Borenstein D."/>
            <person name="Chapman S.B."/>
            <person name="Chen Z."/>
            <person name="Engels R."/>
            <person name="Freedman E."/>
            <person name="Gellesch M."/>
            <person name="Goldberg J."/>
            <person name="Griggs A."/>
            <person name="Gujja S."/>
            <person name="Heilman E."/>
            <person name="Heiman D."/>
            <person name="Howarth C."/>
            <person name="Jen D."/>
            <person name="Larson L."/>
            <person name="Mehta T."/>
            <person name="Neiman D."/>
            <person name="Park D."/>
            <person name="Pearson M."/>
            <person name="Richards J."/>
            <person name="Roberts A."/>
            <person name="Saif S."/>
            <person name="Shea T."/>
            <person name="Shenoy N."/>
            <person name="Sisk P."/>
            <person name="Stolte C."/>
            <person name="Sykes S."/>
            <person name="Walk T."/>
            <person name="White J."/>
            <person name="Yandava C."/>
            <person name="Haas B."/>
            <person name="Nusbaum C."/>
            <person name="Birren B."/>
        </authorList>
    </citation>
    <scope>NUCLEOTIDE SEQUENCE [LARGE SCALE GENOMIC DNA]</scope>
    <source>
        <strain evidence="2">RMSCC 757 / Silveira</strain>
    </source>
</reference>
<protein>
    <submittedName>
        <fullName evidence="1">Uncharacterized protein</fullName>
    </submittedName>
</protein>
<dbReference type="Proteomes" id="UP000002497">
    <property type="component" value="Unassembled WGS sequence"/>
</dbReference>
<name>E9CSD2_COCPS</name>
<keyword evidence="2" id="KW-1185">Reference proteome</keyword>
<reference evidence="2" key="1">
    <citation type="journal article" date="2010" name="Genome Res.">
        <title>Population genomic sequencing of Coccidioides fungi reveals recent hybridization and transposon control.</title>
        <authorList>
            <person name="Neafsey D.E."/>
            <person name="Barker B.M."/>
            <person name="Sharpton T.J."/>
            <person name="Stajich J.E."/>
            <person name="Park D.J."/>
            <person name="Whiston E."/>
            <person name="Hung C.-Y."/>
            <person name="McMahan C."/>
            <person name="White J."/>
            <person name="Sykes S."/>
            <person name="Heiman D."/>
            <person name="Young S."/>
            <person name="Zeng Q."/>
            <person name="Abouelleil A."/>
            <person name="Aftuck L."/>
            <person name="Bessette D."/>
            <person name="Brown A."/>
            <person name="FitzGerald M."/>
            <person name="Lui A."/>
            <person name="Macdonald J.P."/>
            <person name="Priest M."/>
            <person name="Orbach M.J."/>
            <person name="Galgiani J.N."/>
            <person name="Kirkland T.N."/>
            <person name="Cole G.T."/>
            <person name="Birren B.W."/>
            <person name="Henn M.R."/>
            <person name="Taylor J.W."/>
            <person name="Rounsley S.D."/>
        </authorList>
    </citation>
    <scope>NUCLEOTIDE SEQUENCE [LARGE SCALE GENOMIC DNA]</scope>
    <source>
        <strain evidence="2">RMSCC 757 / Silveira</strain>
    </source>
</reference>
<accession>E9CSD2</accession>
<proteinExistence type="predicted"/>
<dbReference type="VEuPathDB" id="FungiDB:CPSG_01301"/>
<dbReference type="HOGENOM" id="CLU_2399500_0_0_1"/>
<organism evidence="2">
    <name type="scientific">Coccidioides posadasii (strain RMSCC 757 / Silveira)</name>
    <name type="common">Valley fever fungus</name>
    <dbReference type="NCBI Taxonomy" id="443226"/>
    <lineage>
        <taxon>Eukaryota</taxon>
        <taxon>Fungi</taxon>
        <taxon>Dikarya</taxon>
        <taxon>Ascomycota</taxon>
        <taxon>Pezizomycotina</taxon>
        <taxon>Eurotiomycetes</taxon>
        <taxon>Eurotiomycetidae</taxon>
        <taxon>Onygenales</taxon>
        <taxon>Onygenaceae</taxon>
        <taxon>Coccidioides</taxon>
    </lineage>
</organism>
<dbReference type="EMBL" id="GL636486">
    <property type="protein sequence ID" value="EFW23402.1"/>
    <property type="molecule type" value="Genomic_DNA"/>
</dbReference>
<gene>
    <name evidence="1" type="ORF">CPSG_01301</name>
</gene>